<gene>
    <name evidence="4" type="ORF">FHG71_18105</name>
</gene>
<dbReference type="Pfam" id="PF16896">
    <property type="entry name" value="PGDH_C"/>
    <property type="match status" value="1"/>
</dbReference>
<dbReference type="EMBL" id="VDFV01000040">
    <property type="protein sequence ID" value="TNC65037.1"/>
    <property type="molecule type" value="Genomic_DNA"/>
</dbReference>
<evidence type="ECO:0000313" key="4">
    <source>
        <dbReference type="EMBL" id="TNC65037.1"/>
    </source>
</evidence>
<proteinExistence type="predicted"/>
<accession>A0A5C4N8M6</accession>
<keyword evidence="1" id="KW-0560">Oxidoreductase</keyword>
<comment type="caution">
    <text evidence="4">The sequence shown here is derived from an EMBL/GenBank/DDBJ whole genome shotgun (WGS) entry which is preliminary data.</text>
</comment>
<evidence type="ECO:0000313" key="5">
    <source>
        <dbReference type="Proteomes" id="UP000305709"/>
    </source>
</evidence>
<dbReference type="InterPro" id="IPR028939">
    <property type="entry name" value="P5C_Rdtase_cat_N"/>
</dbReference>
<dbReference type="PANTHER" id="PTHR21363">
    <property type="entry name" value="PREPHENATE DEHYDROGENASE"/>
    <property type="match status" value="1"/>
</dbReference>
<dbReference type="InterPro" id="IPR036291">
    <property type="entry name" value="NAD(P)-bd_dom_sf"/>
</dbReference>
<organism evidence="4 5">
    <name type="scientific">Rubellimicrobium roseum</name>
    <dbReference type="NCBI Taxonomy" id="687525"/>
    <lineage>
        <taxon>Bacteria</taxon>
        <taxon>Pseudomonadati</taxon>
        <taxon>Pseudomonadota</taxon>
        <taxon>Alphaproteobacteria</taxon>
        <taxon>Rhodobacterales</taxon>
        <taxon>Roseobacteraceae</taxon>
        <taxon>Rubellimicrobium</taxon>
    </lineage>
</organism>
<evidence type="ECO:0000256" key="1">
    <source>
        <dbReference type="ARBA" id="ARBA00023002"/>
    </source>
</evidence>
<dbReference type="GO" id="GO:0070403">
    <property type="term" value="F:NAD+ binding"/>
    <property type="evidence" value="ECO:0007669"/>
    <property type="project" value="TreeGrafter"/>
</dbReference>
<name>A0A5C4N8M6_9RHOB</name>
<dbReference type="SUPFAM" id="SSF51735">
    <property type="entry name" value="NAD(P)-binding Rossmann-fold domains"/>
    <property type="match status" value="1"/>
</dbReference>
<dbReference type="Gene3D" id="1.10.3640.10">
    <property type="entry name" value="Semialdehyde dehydrogenase-like, C-terminal"/>
    <property type="match status" value="1"/>
</dbReference>
<reference evidence="4 5" key="1">
    <citation type="submission" date="2019-06" db="EMBL/GenBank/DDBJ databases">
        <authorList>
            <person name="Jiang L."/>
        </authorList>
    </citation>
    <scope>NUCLEOTIDE SEQUENCE [LARGE SCALE GENOMIC DNA]</scope>
    <source>
        <strain evidence="4 5">YIM 48858</strain>
    </source>
</reference>
<dbReference type="OrthoDB" id="1677316at2"/>
<dbReference type="InterPro" id="IPR037161">
    <property type="entry name" value="Semialdehyde_DH-like_C"/>
</dbReference>
<feature type="domain" description="Pyrroline-5-carboxylate reductase catalytic N-terminal" evidence="2">
    <location>
        <begin position="4"/>
        <end position="89"/>
    </location>
</feature>
<evidence type="ECO:0000259" key="2">
    <source>
        <dbReference type="Pfam" id="PF03807"/>
    </source>
</evidence>
<protein>
    <submittedName>
        <fullName evidence="4">Semialdehyde dehydrogenase</fullName>
    </submittedName>
</protein>
<dbReference type="InterPro" id="IPR050812">
    <property type="entry name" value="Preph/Arog_dehydrog"/>
</dbReference>
<dbReference type="Pfam" id="PF03807">
    <property type="entry name" value="F420_oxidored"/>
    <property type="match status" value="1"/>
</dbReference>
<feature type="domain" description="Phosphogluconate dehydrogenase (decarboxylating) C-terminal" evidence="3">
    <location>
        <begin position="125"/>
        <end position="274"/>
    </location>
</feature>
<evidence type="ECO:0000259" key="3">
    <source>
        <dbReference type="Pfam" id="PF16896"/>
    </source>
</evidence>
<sequence>MTKTVAVLGAGGKMGFRVTRKIRDAGYDLRAVEIGEAGIERLRGAGIEAMDRDAALKGAEAVVLAIPDSAIAQVAREIVPQLDQGTVVIILDAAAPYAGVLPERADITYFVGHPCHPPLYAHHITDPDQRADVHGGVAPQAIVCALMQGPEEHYDVGRAICEAMWSPILRTHRVTLEQLAILEPGLSEMVAMAFIDTMVEAMDECVEKYGIPREAAFDFLIGHINVETSMWFGYSPKVPSDAALRLMRFAKGVVLRDDWRVALSPAKVKEASELIARG</sequence>
<dbReference type="GO" id="GO:0006571">
    <property type="term" value="P:tyrosine biosynthetic process"/>
    <property type="evidence" value="ECO:0007669"/>
    <property type="project" value="TreeGrafter"/>
</dbReference>
<dbReference type="Gene3D" id="3.40.50.720">
    <property type="entry name" value="NAD(P)-binding Rossmann-like Domain"/>
    <property type="match status" value="1"/>
</dbReference>
<dbReference type="PANTHER" id="PTHR21363:SF0">
    <property type="entry name" value="PREPHENATE DEHYDROGENASE [NADP(+)]"/>
    <property type="match status" value="1"/>
</dbReference>
<dbReference type="AlphaFoldDB" id="A0A5C4N8M6"/>
<keyword evidence="5" id="KW-1185">Reference proteome</keyword>
<dbReference type="GO" id="GO:0008977">
    <property type="term" value="F:prephenate dehydrogenase (NAD+) activity"/>
    <property type="evidence" value="ECO:0007669"/>
    <property type="project" value="TreeGrafter"/>
</dbReference>
<dbReference type="Proteomes" id="UP000305709">
    <property type="component" value="Unassembled WGS sequence"/>
</dbReference>
<dbReference type="InterPro" id="IPR031663">
    <property type="entry name" value="PGDH_C"/>
</dbReference>
<dbReference type="RefSeq" id="WP_139083106.1">
    <property type="nucleotide sequence ID" value="NZ_VDFV01000040.1"/>
</dbReference>